<protein>
    <submittedName>
        <fullName evidence="2">Uncharacterized protein</fullName>
    </submittedName>
</protein>
<comment type="caution">
    <text evidence="2">The sequence shown here is derived from an EMBL/GenBank/DDBJ whole genome shotgun (WGS) entry which is preliminary data.</text>
</comment>
<keyword evidence="1" id="KW-0812">Transmembrane</keyword>
<evidence type="ECO:0000313" key="3">
    <source>
        <dbReference type="Proteomes" id="UP000003327"/>
    </source>
</evidence>
<dbReference type="AlphaFoldDB" id="C9MT55"/>
<proteinExistence type="predicted"/>
<dbReference type="EMBL" id="ACVA01000072">
    <property type="protein sequence ID" value="EEX17250.1"/>
    <property type="molecule type" value="Genomic_DNA"/>
</dbReference>
<feature type="transmembrane region" description="Helical" evidence="1">
    <location>
        <begin position="12"/>
        <end position="30"/>
    </location>
</feature>
<evidence type="ECO:0000313" key="2">
    <source>
        <dbReference type="EMBL" id="EEX17250.1"/>
    </source>
</evidence>
<gene>
    <name evidence="2" type="ORF">HMPREF0973_02825</name>
</gene>
<evidence type="ECO:0000256" key="1">
    <source>
        <dbReference type="SAM" id="Phobius"/>
    </source>
</evidence>
<reference evidence="2 3" key="1">
    <citation type="submission" date="2009-09" db="EMBL/GenBank/DDBJ databases">
        <authorList>
            <person name="Weinstock G."/>
            <person name="Sodergren E."/>
            <person name="Clifton S."/>
            <person name="Fulton L."/>
            <person name="Fulton B."/>
            <person name="Courtney L."/>
            <person name="Fronick C."/>
            <person name="Harrison M."/>
            <person name="Strong C."/>
            <person name="Farmer C."/>
            <person name="Delahaunty K."/>
            <person name="Markovic C."/>
            <person name="Hall O."/>
            <person name="Minx P."/>
            <person name="Tomlinson C."/>
            <person name="Mitreva M."/>
            <person name="Nelson J."/>
            <person name="Hou S."/>
            <person name="Wollam A."/>
            <person name="Pepin K.H."/>
            <person name="Johnson M."/>
            <person name="Bhonagiri V."/>
            <person name="Nash W.E."/>
            <person name="Warren W."/>
            <person name="Chinwalla A."/>
            <person name="Mardis E.R."/>
            <person name="Wilson R.K."/>
        </authorList>
    </citation>
    <scope>NUCLEOTIDE SEQUENCE [LARGE SCALE GENOMIC DNA]</scope>
    <source>
        <strain evidence="2 3">F0319</strain>
    </source>
</reference>
<keyword evidence="1" id="KW-1133">Transmembrane helix</keyword>
<dbReference type="HOGENOM" id="CLU_2397201_0_0_10"/>
<accession>C9MT55</accession>
<dbReference type="Proteomes" id="UP000003327">
    <property type="component" value="Unassembled WGS sequence"/>
</dbReference>
<sequence length="93" mass="10367">MIGNQPMLQIPYPILIFYNYYVLVALLLYLSSILSYGTGSYPLPPQGLHLSIRHIARASPLKGPCFIIACLAYSEQVGVKRQDGGVKGEINWR</sequence>
<name>C9MT55_9BACT</name>
<keyword evidence="3" id="KW-1185">Reference proteome</keyword>
<keyword evidence="1" id="KW-0472">Membrane</keyword>
<organism evidence="2 3">
    <name type="scientific">Prevotella veroralis F0319</name>
    <dbReference type="NCBI Taxonomy" id="649761"/>
    <lineage>
        <taxon>Bacteria</taxon>
        <taxon>Pseudomonadati</taxon>
        <taxon>Bacteroidota</taxon>
        <taxon>Bacteroidia</taxon>
        <taxon>Bacteroidales</taxon>
        <taxon>Prevotellaceae</taxon>
        <taxon>Prevotella</taxon>
    </lineage>
</organism>